<dbReference type="Gene3D" id="2.40.30.170">
    <property type="match status" value="1"/>
</dbReference>
<evidence type="ECO:0000256" key="1">
    <source>
        <dbReference type="ARBA" id="ARBA00009477"/>
    </source>
</evidence>
<evidence type="ECO:0000313" key="8">
    <source>
        <dbReference type="EMBL" id="WXB19357.1"/>
    </source>
</evidence>
<dbReference type="InterPro" id="IPR058647">
    <property type="entry name" value="BSH_CzcB-like"/>
</dbReference>
<dbReference type="InterPro" id="IPR051909">
    <property type="entry name" value="MFP_Cation_Efflux"/>
</dbReference>
<dbReference type="Pfam" id="PF25975">
    <property type="entry name" value="CzcB_C"/>
    <property type="match status" value="1"/>
</dbReference>
<sequence length="386" mass="41174">MHPSSRPHRGKLLVIAIAVAALAVGAFLHFRSKKDTGSARTAAVRDVPRLDGNAIVFSDAFRERATIAFSPVEQRPFQPTVRVVGTVAFNPSFVAAIGTRLRGFVRKTFKYEGDRVREGEALAEVESAELGEAQSSITQAHARLDAAERNAKRERDLLARQLTTAREAEVAEAELAMQRAALQAAEQRTKAYGGAGSFGVFVLRSPLDGHVVERNVSPGQSVDGELIGYKVADLNHLWIELSVFERDIGFVHVGDAVVVSPVASGGVKIPGTVAHVGEIIDPATRSTGVRVAVDNPSHHLRPGQSVHATITSGDPAHTALLIPHDAVVYVDGKATVFVAETETRVRPVAVHLGGSDGTRHEVVEGLEAGQRVAAAGVFALKSELFR</sequence>
<dbReference type="InterPro" id="IPR058649">
    <property type="entry name" value="CzcB_C"/>
</dbReference>
<keyword evidence="4" id="KW-1133">Transmembrane helix</keyword>
<evidence type="ECO:0000256" key="3">
    <source>
        <dbReference type="SAM" id="Coils"/>
    </source>
</evidence>
<protein>
    <submittedName>
        <fullName evidence="8">Efflux RND transporter periplasmic adaptor subunit</fullName>
    </submittedName>
</protein>
<feature type="domain" description="CzcB-like C-terminal circularly permuted SH3-like" evidence="7">
    <location>
        <begin position="322"/>
        <end position="381"/>
    </location>
</feature>
<gene>
    <name evidence="8" type="ORF">LZC94_19265</name>
</gene>
<reference evidence="8 9" key="1">
    <citation type="submission" date="2021-12" db="EMBL/GenBank/DDBJ databases">
        <title>Discovery of the Pendulisporaceae a myxobacterial family with distinct sporulation behavior and unique specialized metabolism.</title>
        <authorList>
            <person name="Garcia R."/>
            <person name="Popoff A."/>
            <person name="Bader C.D."/>
            <person name="Loehr J."/>
            <person name="Walesch S."/>
            <person name="Walt C."/>
            <person name="Boldt J."/>
            <person name="Bunk B."/>
            <person name="Haeckl F.J.F.P.J."/>
            <person name="Gunesch A.P."/>
            <person name="Birkelbach J."/>
            <person name="Nuebel U."/>
            <person name="Pietschmann T."/>
            <person name="Bach T."/>
            <person name="Mueller R."/>
        </authorList>
    </citation>
    <scope>NUCLEOTIDE SEQUENCE [LARGE SCALE GENOMIC DNA]</scope>
    <source>
        <strain evidence="8 9">MSr11954</strain>
    </source>
</reference>
<evidence type="ECO:0000259" key="7">
    <source>
        <dbReference type="Pfam" id="PF25975"/>
    </source>
</evidence>
<dbReference type="Pfam" id="PF25954">
    <property type="entry name" value="Beta-barrel_RND_2"/>
    <property type="match status" value="1"/>
</dbReference>
<dbReference type="RefSeq" id="WP_394828977.1">
    <property type="nucleotide sequence ID" value="NZ_CP089984.1"/>
</dbReference>
<proteinExistence type="inferred from homology"/>
<dbReference type="PANTHER" id="PTHR30097:SF4">
    <property type="entry name" value="SLR6042 PROTEIN"/>
    <property type="match status" value="1"/>
</dbReference>
<feature type="domain" description="CusB-like beta-barrel" evidence="5">
    <location>
        <begin position="237"/>
        <end position="312"/>
    </location>
</feature>
<dbReference type="Pfam" id="PF25973">
    <property type="entry name" value="BSH_CzcB"/>
    <property type="match status" value="1"/>
</dbReference>
<dbReference type="PANTHER" id="PTHR30097">
    <property type="entry name" value="CATION EFFLUX SYSTEM PROTEIN CUSB"/>
    <property type="match status" value="1"/>
</dbReference>
<keyword evidence="3" id="KW-0175">Coiled coil</keyword>
<dbReference type="InterPro" id="IPR006143">
    <property type="entry name" value="RND_pump_MFP"/>
</dbReference>
<name>A0ABZ2MA43_9BACT</name>
<keyword evidence="2" id="KW-0813">Transport</keyword>
<dbReference type="Proteomes" id="UP001370348">
    <property type="component" value="Chromosome"/>
</dbReference>
<evidence type="ECO:0000313" key="9">
    <source>
        <dbReference type="Proteomes" id="UP001370348"/>
    </source>
</evidence>
<dbReference type="Gene3D" id="2.40.50.100">
    <property type="match status" value="1"/>
</dbReference>
<dbReference type="InterPro" id="IPR058792">
    <property type="entry name" value="Beta-barrel_RND_2"/>
</dbReference>
<dbReference type="NCBIfam" id="TIGR01730">
    <property type="entry name" value="RND_mfp"/>
    <property type="match status" value="1"/>
</dbReference>
<evidence type="ECO:0000259" key="5">
    <source>
        <dbReference type="Pfam" id="PF25954"/>
    </source>
</evidence>
<keyword evidence="4" id="KW-0812">Transmembrane</keyword>
<dbReference type="Gene3D" id="2.40.420.20">
    <property type="match status" value="1"/>
</dbReference>
<accession>A0ABZ2MA43</accession>
<feature type="coiled-coil region" evidence="3">
    <location>
        <begin position="130"/>
        <end position="190"/>
    </location>
</feature>
<comment type="similarity">
    <text evidence="1">Belongs to the membrane fusion protein (MFP) (TC 8.A.1) family.</text>
</comment>
<organism evidence="8 9">
    <name type="scientific">Pendulispora albinea</name>
    <dbReference type="NCBI Taxonomy" id="2741071"/>
    <lineage>
        <taxon>Bacteria</taxon>
        <taxon>Pseudomonadati</taxon>
        <taxon>Myxococcota</taxon>
        <taxon>Myxococcia</taxon>
        <taxon>Myxococcales</taxon>
        <taxon>Sorangiineae</taxon>
        <taxon>Pendulisporaceae</taxon>
        <taxon>Pendulispora</taxon>
    </lineage>
</organism>
<feature type="domain" description="CzcB-like barrel-sandwich hybrid" evidence="6">
    <location>
        <begin position="95"/>
        <end position="233"/>
    </location>
</feature>
<evidence type="ECO:0000256" key="2">
    <source>
        <dbReference type="ARBA" id="ARBA00022448"/>
    </source>
</evidence>
<dbReference type="SUPFAM" id="SSF111369">
    <property type="entry name" value="HlyD-like secretion proteins"/>
    <property type="match status" value="1"/>
</dbReference>
<dbReference type="EMBL" id="CP089984">
    <property type="protein sequence ID" value="WXB19357.1"/>
    <property type="molecule type" value="Genomic_DNA"/>
</dbReference>
<evidence type="ECO:0000256" key="4">
    <source>
        <dbReference type="SAM" id="Phobius"/>
    </source>
</evidence>
<keyword evidence="4" id="KW-0472">Membrane</keyword>
<keyword evidence="9" id="KW-1185">Reference proteome</keyword>
<feature type="transmembrane region" description="Helical" evidence="4">
    <location>
        <begin position="12"/>
        <end position="30"/>
    </location>
</feature>
<evidence type="ECO:0000259" key="6">
    <source>
        <dbReference type="Pfam" id="PF25973"/>
    </source>
</evidence>